<evidence type="ECO:0000313" key="2">
    <source>
        <dbReference type="Proteomes" id="UP000315700"/>
    </source>
</evidence>
<dbReference type="AlphaFoldDB" id="A0A517SA43"/>
<dbReference type="OrthoDB" id="284167at2"/>
<accession>A0A517SA43</accession>
<gene>
    <name evidence="1" type="ORF">Pan44_10120</name>
</gene>
<keyword evidence="2" id="KW-1185">Reference proteome</keyword>
<dbReference type="RefSeq" id="WP_145027827.1">
    <property type="nucleotide sequence ID" value="NZ_CP036271.1"/>
</dbReference>
<evidence type="ECO:0000313" key="1">
    <source>
        <dbReference type="EMBL" id="QDT52997.1"/>
    </source>
</evidence>
<sequence>MADRRSLIEGMKATPTEAEKAFVFKDASQSVAKAEPAAKTPSAASSAVTRSPLSTRIRSDFAVLLKRASLERQLSGTEPNSISDILDEALEPWLKANGYLL</sequence>
<dbReference type="Proteomes" id="UP000315700">
    <property type="component" value="Chromosome"/>
</dbReference>
<reference evidence="1 2" key="1">
    <citation type="submission" date="2019-02" db="EMBL/GenBank/DDBJ databases">
        <title>Deep-cultivation of Planctomycetes and their phenomic and genomic characterization uncovers novel biology.</title>
        <authorList>
            <person name="Wiegand S."/>
            <person name="Jogler M."/>
            <person name="Boedeker C."/>
            <person name="Pinto D."/>
            <person name="Vollmers J."/>
            <person name="Rivas-Marin E."/>
            <person name="Kohn T."/>
            <person name="Peeters S.H."/>
            <person name="Heuer A."/>
            <person name="Rast P."/>
            <person name="Oberbeckmann S."/>
            <person name="Bunk B."/>
            <person name="Jeske O."/>
            <person name="Meyerdierks A."/>
            <person name="Storesund J.E."/>
            <person name="Kallscheuer N."/>
            <person name="Luecker S."/>
            <person name="Lage O.M."/>
            <person name="Pohl T."/>
            <person name="Merkel B.J."/>
            <person name="Hornburger P."/>
            <person name="Mueller R.-W."/>
            <person name="Bruemmer F."/>
            <person name="Labrenz M."/>
            <person name="Spormann A.M."/>
            <person name="Op den Camp H."/>
            <person name="Overmann J."/>
            <person name="Amann R."/>
            <person name="Jetten M.S.M."/>
            <person name="Mascher T."/>
            <person name="Medema M.H."/>
            <person name="Devos D.P."/>
            <person name="Kaster A.-K."/>
            <person name="Ovreas L."/>
            <person name="Rohde M."/>
            <person name="Galperin M.Y."/>
            <person name="Jogler C."/>
        </authorList>
    </citation>
    <scope>NUCLEOTIDE SEQUENCE [LARGE SCALE GENOMIC DNA]</scope>
    <source>
        <strain evidence="1 2">Pan44</strain>
    </source>
</reference>
<dbReference type="EMBL" id="CP036271">
    <property type="protein sequence ID" value="QDT52997.1"/>
    <property type="molecule type" value="Genomic_DNA"/>
</dbReference>
<proteinExistence type="predicted"/>
<protein>
    <submittedName>
        <fullName evidence="1">Uncharacterized protein</fullName>
    </submittedName>
</protein>
<name>A0A517SA43_9PLAN</name>
<dbReference type="InParanoid" id="A0A517SA43"/>
<dbReference type="KEGG" id="ccos:Pan44_10120"/>
<organism evidence="1 2">
    <name type="scientific">Caulifigura coniformis</name>
    <dbReference type="NCBI Taxonomy" id="2527983"/>
    <lineage>
        <taxon>Bacteria</taxon>
        <taxon>Pseudomonadati</taxon>
        <taxon>Planctomycetota</taxon>
        <taxon>Planctomycetia</taxon>
        <taxon>Planctomycetales</taxon>
        <taxon>Planctomycetaceae</taxon>
        <taxon>Caulifigura</taxon>
    </lineage>
</organism>